<organism evidence="3 4">
    <name type="scientific">Trueperella bernardiae</name>
    <dbReference type="NCBI Taxonomy" id="59561"/>
    <lineage>
        <taxon>Bacteria</taxon>
        <taxon>Bacillati</taxon>
        <taxon>Actinomycetota</taxon>
        <taxon>Actinomycetes</taxon>
        <taxon>Actinomycetales</taxon>
        <taxon>Actinomycetaceae</taxon>
        <taxon>Trueperella</taxon>
    </lineage>
</organism>
<evidence type="ECO:0000313" key="3">
    <source>
        <dbReference type="EMBL" id="KTF03535.1"/>
    </source>
</evidence>
<accession>A0A0W1KIM9</accession>
<keyword evidence="4" id="KW-1185">Reference proteome</keyword>
<dbReference type="Pfam" id="PF18957">
    <property type="entry name" value="RibLong"/>
    <property type="match status" value="1"/>
</dbReference>
<dbReference type="EMBL" id="LNIZ01000009">
    <property type="protein sequence ID" value="KTF03535.1"/>
    <property type="molecule type" value="Genomic_DNA"/>
</dbReference>
<dbReference type="InterPro" id="IPR028994">
    <property type="entry name" value="Integrin_alpha_N"/>
</dbReference>
<dbReference type="AlphaFoldDB" id="A0A0W1KIM9"/>
<dbReference type="OrthoDB" id="99430at2"/>
<gene>
    <name evidence="3" type="ORF">AQZ59_01665</name>
</gene>
<dbReference type="STRING" id="59561.AQZ59_01665"/>
<comment type="caution">
    <text evidence="3">The sequence shown here is derived from an EMBL/GenBank/DDBJ whole genome shotgun (WGS) entry which is preliminary data.</text>
</comment>
<dbReference type="SUPFAM" id="SSF69318">
    <property type="entry name" value="Integrin alpha N-terminal domain"/>
    <property type="match status" value="1"/>
</dbReference>
<keyword evidence="1" id="KW-0732">Signal</keyword>
<evidence type="ECO:0000259" key="2">
    <source>
        <dbReference type="Pfam" id="PF18957"/>
    </source>
</evidence>
<feature type="signal peptide" evidence="1">
    <location>
        <begin position="1"/>
        <end position="29"/>
    </location>
</feature>
<dbReference type="CDD" id="cd15482">
    <property type="entry name" value="Sialidase_non-viral"/>
    <property type="match status" value="1"/>
</dbReference>
<feature type="chain" id="PRO_5006924214" description="Long Rib domain-containing protein" evidence="1">
    <location>
        <begin position="30"/>
        <end position="652"/>
    </location>
</feature>
<evidence type="ECO:0000256" key="1">
    <source>
        <dbReference type="SAM" id="SignalP"/>
    </source>
</evidence>
<name>A0A0W1KIM9_9ACTO</name>
<reference evidence="3 4" key="1">
    <citation type="submission" date="2015-11" db="EMBL/GenBank/DDBJ databases">
        <title>Draft Genome Sequence of the Type Strain Trueperella bernardiae LCDC 89-0504T, Isolated from Blood Culture.</title>
        <authorList>
            <person name="Bernier A.-M."/>
            <person name="Bernard K."/>
        </authorList>
    </citation>
    <scope>NUCLEOTIDE SEQUENCE [LARGE SCALE GENOMIC DNA]</scope>
    <source>
        <strain evidence="3 4">LCDC 89-0504</strain>
    </source>
</reference>
<evidence type="ECO:0000313" key="4">
    <source>
        <dbReference type="Proteomes" id="UP000054404"/>
    </source>
</evidence>
<dbReference type="RefSeq" id="WP_152994740.1">
    <property type="nucleotide sequence ID" value="NZ_LNIZ01000009.1"/>
</dbReference>
<dbReference type="Gene3D" id="2.120.10.10">
    <property type="match status" value="1"/>
</dbReference>
<protein>
    <recommendedName>
        <fullName evidence="2">Long Rib domain-containing protein</fullName>
    </recommendedName>
</protein>
<proteinExistence type="predicted"/>
<feature type="domain" description="Long Rib" evidence="2">
    <location>
        <begin position="289"/>
        <end position="359"/>
    </location>
</feature>
<dbReference type="InterPro" id="IPR044055">
    <property type="entry name" value="RibLong"/>
</dbReference>
<dbReference type="Proteomes" id="UP000054404">
    <property type="component" value="Unassembled WGS sequence"/>
</dbReference>
<sequence>MTGIRRLIGVGLVTCLSVAGLLSVPPAPAALADGGPVGEMVTIAKWYDNIPEGIKYLIPALTQTPNGDLLAVYDMRPNQDALASNIGVVKRTASQTAPAIADSIVEGAAVPSYEIPDNGIGYELDGKLVEPGVYRAQPGERIDLKLHGLAEHGYTLPADTPVAWTHTFLKVTAGPIVVHAGEVIAATPVDVVGNGGALSFELGDGAPAWLELSDDGVLTGTAPADAPEGTVTFPVLVTEQVDAEHAAIPASIPGTYTAQAMVTLTVVPAGVNPDDLPQLSVVLAGNPYDATVGEPATSLAPDAVDATGMPVAWPEGTTFELADGAPEGATIDSVGAVTFTPGEADTGEDVDITVNITYPPLTAHADSEASFVLTFRVAEGESGPDQPGVTCQAENFTGRAPYATNRFGEATGDRLADLWSLDAEGKIHFYENVGSAFVHKYVAHCPGAEVTAMTAIMDANGDRRADLLIRHADGDLYFYYSFGRGQLVQGIKAGHGWNGMDNITYMGRLGTKEYVVARQVATGDLYRYDLTRNGLANGTKIGHGWQEMTNIVGIGQFVGDSYPAVVATRSDGKLFVYAGTNRGVLVGKGQIGHGWSNFGMLSSPGDVDGGGTFDLIGIRNDGTLFLYKNLLGGRFGGATQIGHGWGSMKAAS</sequence>
<dbReference type="PATRIC" id="fig|59561.3.peg.1658"/>
<dbReference type="NCBIfam" id="NF038186">
    <property type="entry name" value="YPDG_rpt"/>
    <property type="match status" value="1"/>
</dbReference>